<feature type="compositionally biased region" description="Low complexity" evidence="1">
    <location>
        <begin position="1"/>
        <end position="15"/>
    </location>
</feature>
<dbReference type="EMBL" id="UPHP01000043">
    <property type="protein sequence ID" value="VBA37269.1"/>
    <property type="molecule type" value="Genomic_DNA"/>
</dbReference>
<dbReference type="AlphaFoldDB" id="A0A498PWQ4"/>
<gene>
    <name evidence="2" type="ORF">LAUMK136_01843</name>
</gene>
<keyword evidence="3" id="KW-1185">Reference proteome</keyword>
<protein>
    <submittedName>
        <fullName evidence="2">Uncharacterized protein</fullName>
    </submittedName>
</protein>
<feature type="region of interest" description="Disordered" evidence="1">
    <location>
        <begin position="162"/>
        <end position="185"/>
    </location>
</feature>
<proteinExistence type="predicted"/>
<evidence type="ECO:0000313" key="2">
    <source>
        <dbReference type="EMBL" id="VBA37269.1"/>
    </source>
</evidence>
<organism evidence="2 3">
    <name type="scientific">Mycobacterium attenuatum</name>
    <dbReference type="NCBI Taxonomy" id="2341086"/>
    <lineage>
        <taxon>Bacteria</taxon>
        <taxon>Bacillati</taxon>
        <taxon>Actinomycetota</taxon>
        <taxon>Actinomycetes</taxon>
        <taxon>Mycobacteriales</taxon>
        <taxon>Mycobacteriaceae</taxon>
        <taxon>Mycobacterium</taxon>
    </lineage>
</organism>
<name>A0A498PWQ4_9MYCO</name>
<evidence type="ECO:0000256" key="1">
    <source>
        <dbReference type="SAM" id="MobiDB-lite"/>
    </source>
</evidence>
<accession>A0A498PWQ4</accession>
<dbReference type="Proteomes" id="UP000273307">
    <property type="component" value="Unassembled WGS sequence"/>
</dbReference>
<evidence type="ECO:0000313" key="3">
    <source>
        <dbReference type="Proteomes" id="UP000273307"/>
    </source>
</evidence>
<sequence>MSWLDAATAGARARGTSGGCPAAVSEAGVGNDHCGGAERDHVGGRSRFRPGLLNGLWPLEEEPWSELPVARVPISLRAGPIPTASCDATTGSANHVARSTRNAQHPARADSKLRAATTAMACCHRVDPPRPRKLTVHPLYQRWHRPTCERLYRFSAAGRAATRRPGDASSRLVGTRSGGLRRNRARPGCSAAFRRACWALLPATPARRR</sequence>
<reference evidence="2 3" key="1">
    <citation type="submission" date="2018-09" db="EMBL/GenBank/DDBJ databases">
        <authorList>
            <person name="Tagini F."/>
        </authorList>
    </citation>
    <scope>NUCLEOTIDE SEQUENCE [LARGE SCALE GENOMIC DNA]</scope>
    <source>
        <strain evidence="2 3">MK136</strain>
    </source>
</reference>
<feature type="region of interest" description="Disordered" evidence="1">
    <location>
        <begin position="1"/>
        <end position="20"/>
    </location>
</feature>